<dbReference type="PROSITE" id="PS50896">
    <property type="entry name" value="LISH"/>
    <property type="match status" value="1"/>
</dbReference>
<dbReference type="Proteomes" id="UP001479436">
    <property type="component" value="Unassembled WGS sequence"/>
</dbReference>
<dbReference type="PANTHER" id="PTHR19879">
    <property type="entry name" value="TRANSCRIPTION INITIATION FACTOR TFIID"/>
    <property type="match status" value="1"/>
</dbReference>
<organism evidence="5 6">
    <name type="scientific">Basidiobolus ranarum</name>
    <dbReference type="NCBI Taxonomy" id="34480"/>
    <lineage>
        <taxon>Eukaryota</taxon>
        <taxon>Fungi</taxon>
        <taxon>Fungi incertae sedis</taxon>
        <taxon>Zoopagomycota</taxon>
        <taxon>Entomophthoromycotina</taxon>
        <taxon>Basidiobolomycetes</taxon>
        <taxon>Basidiobolales</taxon>
        <taxon>Basidiobolaceae</taxon>
        <taxon>Basidiobolus</taxon>
    </lineage>
</organism>
<evidence type="ECO:0000313" key="5">
    <source>
        <dbReference type="EMBL" id="KAK9703764.1"/>
    </source>
</evidence>
<evidence type="ECO:0000256" key="3">
    <source>
        <dbReference type="SAM" id="MobiDB-lite"/>
    </source>
</evidence>
<reference evidence="5 6" key="1">
    <citation type="submission" date="2023-04" db="EMBL/GenBank/DDBJ databases">
        <title>Genome of Basidiobolus ranarum AG-B5.</title>
        <authorList>
            <person name="Stajich J.E."/>
            <person name="Carter-House D."/>
            <person name="Gryganskyi A."/>
        </authorList>
    </citation>
    <scope>NUCLEOTIDE SEQUENCE [LARGE SCALE GENOMIC DNA]</scope>
    <source>
        <strain evidence="5 6">AG-B5</strain>
    </source>
</reference>
<name>A0ABR2VV96_9FUNG</name>
<feature type="non-terminal residue" evidence="5">
    <location>
        <position position="367"/>
    </location>
</feature>
<gene>
    <name evidence="5" type="primary">TAF5_1</name>
    <name evidence="5" type="ORF">K7432_010541</name>
</gene>
<dbReference type="PANTHER" id="PTHR19879:SF1">
    <property type="entry name" value="CANNONBALL-RELATED"/>
    <property type="match status" value="1"/>
</dbReference>
<dbReference type="Pfam" id="PF04494">
    <property type="entry name" value="TFIID_NTD2"/>
    <property type="match status" value="1"/>
</dbReference>
<keyword evidence="2" id="KW-0539">Nucleus</keyword>
<dbReference type="EMBL" id="JASJQH010007609">
    <property type="protein sequence ID" value="KAK9703764.1"/>
    <property type="molecule type" value="Genomic_DNA"/>
</dbReference>
<evidence type="ECO:0000313" key="6">
    <source>
        <dbReference type="Proteomes" id="UP001479436"/>
    </source>
</evidence>
<dbReference type="InterPro" id="IPR006594">
    <property type="entry name" value="LisH"/>
</dbReference>
<comment type="caution">
    <text evidence="5">The sequence shown here is derived from an EMBL/GenBank/DDBJ whole genome shotgun (WGS) entry which is preliminary data.</text>
</comment>
<comment type="subcellular location">
    <subcellularLocation>
        <location evidence="1">Nucleus</location>
    </subcellularLocation>
</comment>
<dbReference type="CDD" id="cd08044">
    <property type="entry name" value="TAF5_NTD2"/>
    <property type="match status" value="1"/>
</dbReference>
<evidence type="ECO:0000256" key="1">
    <source>
        <dbReference type="ARBA" id="ARBA00004123"/>
    </source>
</evidence>
<proteinExistence type="predicted"/>
<accession>A0ABR2VV96</accession>
<protein>
    <submittedName>
        <fullName evidence="5">Transcription initiation factor TFIID subunit 5</fullName>
    </submittedName>
</protein>
<feature type="region of interest" description="Disordered" evidence="3">
    <location>
        <begin position="256"/>
        <end position="275"/>
    </location>
</feature>
<feature type="compositionally biased region" description="Basic and acidic residues" evidence="3">
    <location>
        <begin position="256"/>
        <end position="267"/>
    </location>
</feature>
<sequence length="367" mass="41226">MSVPNSSMTNSPDADKVVLSYLSKKGYRQTETMLRHEAKVQSLNELVATDFTSQDEASVPDYLLFYNEAEQGNPDAYGDSYLSLRRWIENSLDLYKGELRVVLYPIYIHAFLDLVSKGYREQAQKFFKAYKSDHEEFHTPDIQRLAAVTEPQHVEENPLVQIYRKNKYNLKMTNVTFELFISFLQDNKFMLLLRIVNQYLNIQVSPGKPNTSPDIETEEGVGITGHKTHQLKAFNQQPVQLGQLPPDPALREEVERALKEDDEKAKADTGSTGAEIETAASSLVEEYKKVKLEGSQDGPAREDIPLPPIKGLDIQAEIDGIVDLRKRLKLGPGALPSICMYTFHNTSGSLNCVSMTEDVSLVAGGFS</sequence>
<dbReference type="SUPFAM" id="SSF160897">
    <property type="entry name" value="Taf5 N-terminal domain-like"/>
    <property type="match status" value="1"/>
</dbReference>
<dbReference type="InterPro" id="IPR037264">
    <property type="entry name" value="TFIID_NTD2_sf"/>
</dbReference>
<evidence type="ECO:0000259" key="4">
    <source>
        <dbReference type="Pfam" id="PF04494"/>
    </source>
</evidence>
<dbReference type="InterPro" id="IPR007582">
    <property type="entry name" value="TFIID_NTD2"/>
</dbReference>
<keyword evidence="6" id="KW-1185">Reference proteome</keyword>
<evidence type="ECO:0000256" key="2">
    <source>
        <dbReference type="ARBA" id="ARBA00023242"/>
    </source>
</evidence>
<dbReference type="Gene3D" id="1.25.40.500">
    <property type="entry name" value="TFIID subunit TAF5, NTD2 domain"/>
    <property type="match status" value="1"/>
</dbReference>
<feature type="domain" description="TFIID subunit TAF5 NTD2" evidence="4">
    <location>
        <begin position="72"/>
        <end position="200"/>
    </location>
</feature>